<dbReference type="Proteomes" id="UP000324585">
    <property type="component" value="Unassembled WGS sequence"/>
</dbReference>
<evidence type="ECO:0000313" key="2">
    <source>
        <dbReference type="EMBL" id="KAA8495960.1"/>
    </source>
</evidence>
<keyword evidence="1" id="KW-0472">Membrane</keyword>
<comment type="caution">
    <text evidence="2">The sequence shown here is derived from an EMBL/GenBank/DDBJ whole genome shotgun (WGS) entry which is preliminary data.</text>
</comment>
<dbReference type="Gene3D" id="1.20.144.10">
    <property type="entry name" value="Phosphatidic acid phosphatase type 2/haloperoxidase"/>
    <property type="match status" value="1"/>
</dbReference>
<gene>
    <name evidence="2" type="ORF">FVE85_2115</name>
</gene>
<evidence type="ECO:0000313" key="3">
    <source>
        <dbReference type="Proteomes" id="UP000324585"/>
    </source>
</evidence>
<protein>
    <submittedName>
        <fullName evidence="2">Lipid phosphate phosphatase epsilon 2, chloroplastic</fullName>
    </submittedName>
</protein>
<proteinExistence type="predicted"/>
<reference evidence="3" key="1">
    <citation type="journal article" date="2019" name="Nat. Commun.">
        <title>Expansion of phycobilisome linker gene families in mesophilic red algae.</title>
        <authorList>
            <person name="Lee J."/>
            <person name="Kim D."/>
            <person name="Bhattacharya D."/>
            <person name="Yoon H.S."/>
        </authorList>
    </citation>
    <scope>NUCLEOTIDE SEQUENCE [LARGE SCALE GENOMIC DNA]</scope>
    <source>
        <strain evidence="3">CCMP 1328</strain>
    </source>
</reference>
<keyword evidence="3" id="KW-1185">Reference proteome</keyword>
<dbReference type="InterPro" id="IPR036938">
    <property type="entry name" value="PAP2/HPO_sf"/>
</dbReference>
<feature type="transmembrane region" description="Helical" evidence="1">
    <location>
        <begin position="226"/>
        <end position="246"/>
    </location>
</feature>
<sequence>MAIASAFVFASSGLRRARQTRPDRTAARQLGAHWRCAQRVSLVRPRSGGCAMSSRREEGTEKAKRRTEWAADLTKWIVSFSVFGGIVYFHNAHALLLTCGAITGGMVGKALKAIINETRPEGSKLVDPGMPSSHALQLFYWASVMTITMFSTVSAEPSIVFRLAVSGALFVFAIVSASWRVAVGFHSAEQVVVGAACGSMHAFLWAYLVSRHLLPLADPIISPHPWLYVITISVLGFAAINTGSLWRLMIRRNARQE</sequence>
<name>A0A5J4YYA9_PORPP</name>
<dbReference type="SUPFAM" id="SSF48317">
    <property type="entry name" value="Acid phosphatase/Vanadium-dependent haloperoxidase"/>
    <property type="match status" value="1"/>
</dbReference>
<evidence type="ECO:0000256" key="1">
    <source>
        <dbReference type="SAM" id="Phobius"/>
    </source>
</evidence>
<feature type="transmembrane region" description="Helical" evidence="1">
    <location>
        <begin position="69"/>
        <end position="89"/>
    </location>
</feature>
<feature type="transmembrane region" description="Helical" evidence="1">
    <location>
        <begin position="159"/>
        <end position="179"/>
    </location>
</feature>
<feature type="transmembrane region" description="Helical" evidence="1">
    <location>
        <begin position="191"/>
        <end position="214"/>
    </location>
</feature>
<dbReference type="EMBL" id="VRMN01000003">
    <property type="protein sequence ID" value="KAA8495960.1"/>
    <property type="molecule type" value="Genomic_DNA"/>
</dbReference>
<keyword evidence="1" id="KW-0812">Transmembrane</keyword>
<accession>A0A5J4YYA9</accession>
<keyword evidence="1" id="KW-1133">Transmembrane helix</keyword>
<dbReference type="AlphaFoldDB" id="A0A5J4YYA9"/>
<organism evidence="2 3">
    <name type="scientific">Porphyridium purpureum</name>
    <name type="common">Red alga</name>
    <name type="synonym">Porphyridium cruentum</name>
    <dbReference type="NCBI Taxonomy" id="35688"/>
    <lineage>
        <taxon>Eukaryota</taxon>
        <taxon>Rhodophyta</taxon>
        <taxon>Bangiophyceae</taxon>
        <taxon>Porphyridiales</taxon>
        <taxon>Porphyridiaceae</taxon>
        <taxon>Porphyridium</taxon>
    </lineage>
</organism>
<dbReference type="OrthoDB" id="302705at2759"/>